<dbReference type="PROSITE" id="PS50968">
    <property type="entry name" value="BIOTINYL_LIPOYL"/>
    <property type="match status" value="1"/>
</dbReference>
<dbReference type="InterPro" id="IPR000089">
    <property type="entry name" value="Biotin_lipoyl"/>
</dbReference>
<organism evidence="6 7">
    <name type="scientific">Alicyclobacillus fastidiosus</name>
    <dbReference type="NCBI Taxonomy" id="392011"/>
    <lineage>
        <taxon>Bacteria</taxon>
        <taxon>Bacillati</taxon>
        <taxon>Bacillota</taxon>
        <taxon>Bacilli</taxon>
        <taxon>Bacillales</taxon>
        <taxon>Alicyclobacillaceae</taxon>
        <taxon>Alicyclobacillus</taxon>
    </lineage>
</organism>
<dbReference type="EMBL" id="JBDXSU010000002">
    <property type="protein sequence ID" value="MFB5189403.1"/>
    <property type="molecule type" value="Genomic_DNA"/>
</dbReference>
<dbReference type="CDD" id="cd06849">
    <property type="entry name" value="lipoyl_domain"/>
    <property type="match status" value="1"/>
</dbReference>
<keyword evidence="4" id="KW-0012">Acyltransferase</keyword>
<dbReference type="Pfam" id="PF00364">
    <property type="entry name" value="Biotin_lipoyl"/>
    <property type="match status" value="1"/>
</dbReference>
<dbReference type="InterPro" id="IPR011053">
    <property type="entry name" value="Single_hybrid_motif"/>
</dbReference>
<dbReference type="SUPFAM" id="SSF51230">
    <property type="entry name" value="Single hybrid motif"/>
    <property type="match status" value="1"/>
</dbReference>
<evidence type="ECO:0000256" key="2">
    <source>
        <dbReference type="ARBA" id="ARBA00022679"/>
    </source>
</evidence>
<accession>A0ABV5AAW8</accession>
<gene>
    <name evidence="6" type="ORF">KKP3000_002410</name>
</gene>
<feature type="domain" description="Lipoyl-binding" evidence="5">
    <location>
        <begin position="1"/>
        <end position="76"/>
    </location>
</feature>
<sequence>MVDVKLPQLGDSVDKALVTTWLKQVGDHVEQDEPLLEVTTDKVTIEVPSEYAGTVKEILVPVGQQADMNAVLCRIEEA</sequence>
<keyword evidence="3" id="KW-0450">Lipoyl</keyword>
<dbReference type="InterPro" id="IPR050743">
    <property type="entry name" value="2-oxoacid_DH_E2_comp"/>
</dbReference>
<dbReference type="Gene3D" id="2.40.50.100">
    <property type="match status" value="1"/>
</dbReference>
<keyword evidence="7" id="KW-1185">Reference proteome</keyword>
<reference evidence="6 7" key="1">
    <citation type="journal article" date="2024" name="Int. J. Mol. Sci.">
        <title>Exploration of Alicyclobacillus spp. Genome in Search of Antibiotic Resistance.</title>
        <authorList>
            <person name="Bucka-Kolendo J."/>
            <person name="Kiousi D.E."/>
            <person name="Dekowska A."/>
            <person name="Mikolajczuk-Szczyrba A."/>
            <person name="Karadedos D.M."/>
            <person name="Michael P."/>
            <person name="Galanis A."/>
            <person name="Sokolowska B."/>
        </authorList>
    </citation>
    <scope>NUCLEOTIDE SEQUENCE [LARGE SCALE GENOMIC DNA]</scope>
    <source>
        <strain evidence="6 7">KKP 3000</strain>
    </source>
</reference>
<proteinExistence type="predicted"/>
<dbReference type="RefSeq" id="WP_275476709.1">
    <property type="nucleotide sequence ID" value="NZ_CP162940.1"/>
</dbReference>
<evidence type="ECO:0000256" key="1">
    <source>
        <dbReference type="ARBA" id="ARBA00001938"/>
    </source>
</evidence>
<dbReference type="PANTHER" id="PTHR43178">
    <property type="entry name" value="DIHYDROLIPOAMIDE ACETYLTRANSFERASE COMPONENT OF PYRUVATE DEHYDROGENASE COMPLEX"/>
    <property type="match status" value="1"/>
</dbReference>
<dbReference type="Proteomes" id="UP001579974">
    <property type="component" value="Unassembled WGS sequence"/>
</dbReference>
<comment type="cofactor">
    <cofactor evidence="1">
        <name>(R)-lipoate</name>
        <dbReference type="ChEBI" id="CHEBI:83088"/>
    </cofactor>
</comment>
<evidence type="ECO:0000256" key="3">
    <source>
        <dbReference type="ARBA" id="ARBA00022823"/>
    </source>
</evidence>
<keyword evidence="2" id="KW-0808">Transferase</keyword>
<comment type="caution">
    <text evidence="6">The sequence shown here is derived from an EMBL/GenBank/DDBJ whole genome shotgun (WGS) entry which is preliminary data.</text>
</comment>
<evidence type="ECO:0000313" key="6">
    <source>
        <dbReference type="EMBL" id="MFB5189403.1"/>
    </source>
</evidence>
<dbReference type="InterPro" id="IPR003016">
    <property type="entry name" value="2-oxoA_DH_lipoyl-BS"/>
</dbReference>
<protein>
    <submittedName>
        <fullName evidence="6">Biotin attachment protein</fullName>
    </submittedName>
</protein>
<evidence type="ECO:0000256" key="4">
    <source>
        <dbReference type="ARBA" id="ARBA00023315"/>
    </source>
</evidence>
<evidence type="ECO:0000259" key="5">
    <source>
        <dbReference type="PROSITE" id="PS50968"/>
    </source>
</evidence>
<dbReference type="PROSITE" id="PS00189">
    <property type="entry name" value="LIPOYL"/>
    <property type="match status" value="1"/>
</dbReference>
<name>A0ABV5AAW8_9BACL</name>
<evidence type="ECO:0000313" key="7">
    <source>
        <dbReference type="Proteomes" id="UP001579974"/>
    </source>
</evidence>
<dbReference type="PANTHER" id="PTHR43178:SF5">
    <property type="entry name" value="LIPOAMIDE ACYLTRANSFERASE COMPONENT OF BRANCHED-CHAIN ALPHA-KETO ACID DEHYDROGENASE COMPLEX, MITOCHONDRIAL"/>
    <property type="match status" value="1"/>
</dbReference>